<sequence>MVRSVFVVCIAALFWFMPTTAVGSYLWSAAPFLLIHPGARQVAMGGAACGLADDALATHYNPAGLAFQRCLDVRLGFALSVRGLYPDRYEGYGSAAVPVTARLTLAPAVTYVTAGEFHEVDPYGTTMRKWRADDYAVGIYCGLPICDAIGIGGGVKFVRTELPGTCLFDPPHGYYGAEGKSVAFDIGVLAYYPPSSHAGRVGVGIALQNLGPSTRYSGIDLSDPLARSLRIGVSLTSSVGQRNRLCMAADMLGPLVDVHSLGDMFRESWRSAGIEFVILEALALRFGLFNDPVLHQHGVTWGAGLHIKSLRLDVANDSNRYEFKVDSWKFALGLDKGNR</sequence>
<evidence type="ECO:0000259" key="1">
    <source>
        <dbReference type="Pfam" id="PF19572"/>
    </source>
</evidence>
<proteinExistence type="predicted"/>
<dbReference type="SUPFAM" id="SSF56935">
    <property type="entry name" value="Porins"/>
    <property type="match status" value="1"/>
</dbReference>
<name>A0A0S7WFN6_UNCT6</name>
<gene>
    <name evidence="2" type="ORF">AMJ40_06605</name>
</gene>
<feature type="domain" description="Type IX secretion system protein PorV" evidence="1">
    <location>
        <begin position="28"/>
        <end position="252"/>
    </location>
</feature>
<dbReference type="AlphaFoldDB" id="A0A0S7WFN6"/>
<dbReference type="Pfam" id="PF19572">
    <property type="entry name" value="PorV"/>
    <property type="match status" value="1"/>
</dbReference>
<comment type="caution">
    <text evidence="2">The sequence shown here is derived from an EMBL/GenBank/DDBJ whole genome shotgun (WGS) entry which is preliminary data.</text>
</comment>
<dbReference type="Proteomes" id="UP000051124">
    <property type="component" value="Unassembled WGS sequence"/>
</dbReference>
<reference evidence="2 3" key="1">
    <citation type="journal article" date="2015" name="Microbiome">
        <title>Genomic resolution of linkages in carbon, nitrogen, and sulfur cycling among widespread estuary sediment bacteria.</title>
        <authorList>
            <person name="Baker B.J."/>
            <person name="Lazar C.S."/>
            <person name="Teske A.P."/>
            <person name="Dick G.J."/>
        </authorList>
    </citation>
    <scope>NUCLEOTIDE SEQUENCE [LARGE SCALE GENOMIC DNA]</scope>
    <source>
        <strain evidence="2">DG_26</strain>
    </source>
</reference>
<dbReference type="EMBL" id="LIZT01000084">
    <property type="protein sequence ID" value="KPJ48945.1"/>
    <property type="molecule type" value="Genomic_DNA"/>
</dbReference>
<accession>A0A0S7WFN6</accession>
<organism evidence="2 3">
    <name type="scientific">candidate division TA06 bacterium DG_26</name>
    <dbReference type="NCBI Taxonomy" id="1703771"/>
    <lineage>
        <taxon>Bacteria</taxon>
        <taxon>Bacteria division TA06</taxon>
    </lineage>
</organism>
<dbReference type="NCBIfam" id="NF033709">
    <property type="entry name" value="PorV_fam"/>
    <property type="match status" value="1"/>
</dbReference>
<evidence type="ECO:0000313" key="3">
    <source>
        <dbReference type="Proteomes" id="UP000051124"/>
    </source>
</evidence>
<evidence type="ECO:0000313" key="2">
    <source>
        <dbReference type="EMBL" id="KPJ48945.1"/>
    </source>
</evidence>
<dbReference type="Gene3D" id="2.40.160.60">
    <property type="entry name" value="Outer membrane protein transport protein (OMPP1/FadL/TodX)"/>
    <property type="match status" value="1"/>
</dbReference>
<dbReference type="InterPro" id="IPR045741">
    <property type="entry name" value="PorV"/>
</dbReference>
<protein>
    <recommendedName>
        <fullName evidence="1">Type IX secretion system protein PorV domain-containing protein</fullName>
    </recommendedName>
</protein>